<comment type="caution">
    <text evidence="1">The sequence shown here is derived from an EMBL/GenBank/DDBJ whole genome shotgun (WGS) entry which is preliminary data.</text>
</comment>
<dbReference type="Proteomes" id="UP000579605">
    <property type="component" value="Unassembled WGS sequence"/>
</dbReference>
<keyword evidence="2" id="KW-1185">Reference proteome</keyword>
<name>A0A852ZLD7_9ACTN</name>
<proteinExistence type="predicted"/>
<organism evidence="1 2">
    <name type="scientific">Actinopolymorpha rutila</name>
    <dbReference type="NCBI Taxonomy" id="446787"/>
    <lineage>
        <taxon>Bacteria</taxon>
        <taxon>Bacillati</taxon>
        <taxon>Actinomycetota</taxon>
        <taxon>Actinomycetes</taxon>
        <taxon>Propionibacteriales</taxon>
        <taxon>Actinopolymorphaceae</taxon>
        <taxon>Actinopolymorpha</taxon>
    </lineage>
</organism>
<dbReference type="AlphaFoldDB" id="A0A852ZLD7"/>
<evidence type="ECO:0000313" key="2">
    <source>
        <dbReference type="Proteomes" id="UP000579605"/>
    </source>
</evidence>
<dbReference type="RefSeq" id="WP_179790365.1">
    <property type="nucleotide sequence ID" value="NZ_BAAARR010000031.1"/>
</dbReference>
<sequence>MTAQGHGQVAAGVAAIAVLLGVMSAQGCEPLYGCDERETRFGYRLDALPVLELHPPGATLEDEYSGCDDDDLYAIAGRKYHTTGTAAETKAFYRHALPAAGWRLDTRLLAKTNRMCFTKSVDGTAAIFALEWLSEEPQDFYADVKASFRYKQTCAEDA</sequence>
<dbReference type="EMBL" id="JACBZH010000001">
    <property type="protein sequence ID" value="NYH92935.1"/>
    <property type="molecule type" value="Genomic_DNA"/>
</dbReference>
<reference evidence="1 2" key="1">
    <citation type="submission" date="2020-07" db="EMBL/GenBank/DDBJ databases">
        <title>Sequencing the genomes of 1000 actinobacteria strains.</title>
        <authorList>
            <person name="Klenk H.-P."/>
        </authorList>
    </citation>
    <scope>NUCLEOTIDE SEQUENCE [LARGE SCALE GENOMIC DNA]</scope>
    <source>
        <strain evidence="1 2">DSM 18448</strain>
    </source>
</reference>
<protein>
    <submittedName>
        <fullName evidence="1">Uncharacterized protein</fullName>
    </submittedName>
</protein>
<evidence type="ECO:0000313" key="1">
    <source>
        <dbReference type="EMBL" id="NYH92935.1"/>
    </source>
</evidence>
<accession>A0A852ZLD7</accession>
<gene>
    <name evidence="1" type="ORF">F4554_005573</name>
</gene>